<evidence type="ECO:0000256" key="3">
    <source>
        <dbReference type="ARBA" id="ARBA00022989"/>
    </source>
</evidence>
<comment type="subcellular location">
    <subcellularLocation>
        <location evidence="1">Membrane</location>
        <topology evidence="1">Multi-pass membrane protein</topology>
    </subcellularLocation>
</comment>
<feature type="transmembrane region" description="Helical" evidence="5">
    <location>
        <begin position="424"/>
        <end position="445"/>
    </location>
</feature>
<keyword evidence="3 5" id="KW-1133">Transmembrane helix</keyword>
<dbReference type="InterPro" id="IPR011701">
    <property type="entry name" value="MFS"/>
</dbReference>
<feature type="domain" description="Major facilitator superfamily (MFS) profile" evidence="6">
    <location>
        <begin position="49"/>
        <end position="481"/>
    </location>
</feature>
<dbReference type="SUPFAM" id="SSF103473">
    <property type="entry name" value="MFS general substrate transporter"/>
    <property type="match status" value="1"/>
</dbReference>
<evidence type="ECO:0000256" key="4">
    <source>
        <dbReference type="ARBA" id="ARBA00023136"/>
    </source>
</evidence>
<reference evidence="7 8" key="1">
    <citation type="journal article" date="2016" name="Fungal Biol.">
        <title>The genome of Xylona heveae provides a window into fungal endophytism.</title>
        <authorList>
            <person name="Gazis R."/>
            <person name="Kuo A."/>
            <person name="Riley R."/>
            <person name="LaButti K."/>
            <person name="Lipzen A."/>
            <person name="Lin J."/>
            <person name="Amirebrahimi M."/>
            <person name="Hesse C.N."/>
            <person name="Spatafora J.W."/>
            <person name="Henrissat B."/>
            <person name="Hainaut M."/>
            <person name="Grigoriev I.V."/>
            <person name="Hibbett D.S."/>
        </authorList>
    </citation>
    <scope>NUCLEOTIDE SEQUENCE [LARGE SCALE GENOMIC DNA]</scope>
    <source>
        <strain evidence="7 8">TC161</strain>
    </source>
</reference>
<dbReference type="GO" id="GO:0005628">
    <property type="term" value="C:prospore membrane"/>
    <property type="evidence" value="ECO:0007669"/>
    <property type="project" value="EnsemblFungi"/>
</dbReference>
<dbReference type="AlphaFoldDB" id="A0A165ABV1"/>
<keyword evidence="4 5" id="KW-0472">Membrane</keyword>
<feature type="transmembrane region" description="Helical" evidence="5">
    <location>
        <begin position="177"/>
        <end position="201"/>
    </location>
</feature>
<feature type="transmembrane region" description="Helical" evidence="5">
    <location>
        <begin position="457"/>
        <end position="477"/>
    </location>
</feature>
<feature type="transmembrane region" description="Helical" evidence="5">
    <location>
        <begin position="207"/>
        <end position="227"/>
    </location>
</feature>
<sequence length="495" mass="54000">MTCTVQPETTAATANHGEAAHNKVSVLTEVKASSTEPYSAFSSGKRRFYMGIVTFAGFLGPLSGSIYLPLLPLLENGHHGELHRSRASVNGTVSIFMATFAVAPLFWASLADFGGRKILYLSSLTIFFVANILLVFFCLSFGALYPLRLFQAFGGASVMSLGAGTIVDLVPPKDRAFALSIFMLGPQVGPALGPLLGGIISQYAYRYVFALLAISTFVAFALILLCLPETLRYLVGNGSVYESSTWPAKPRLWQKRLVNDDRKYPRPPKPSPRAYYNLLRYVPTLLVCIDNALLFGGYYAFTVDFARTLEQKYLFNQIQIGASFIAPAGGMILGSLISGKLSDKMRAKFVKQSQSSEAAPERRIHSQIFGILISIAGFLMYGWFTRFHIHISSVLISTILAGFGMTWVFATSSAYLTECAPRQAASLVAVNGVFRNAAAAISSAVEGPVVTAIGTGWTFTIVALMYLVVVGIIIYLIRTGASWRRKREEWEKSSP</sequence>
<dbReference type="InterPro" id="IPR020846">
    <property type="entry name" value="MFS_dom"/>
</dbReference>
<accession>A0A165ABV1</accession>
<feature type="transmembrane region" description="Helical" evidence="5">
    <location>
        <begin position="48"/>
        <end position="68"/>
    </location>
</feature>
<dbReference type="OrthoDB" id="3936150at2759"/>
<feature type="transmembrane region" description="Helical" evidence="5">
    <location>
        <begin position="320"/>
        <end position="343"/>
    </location>
</feature>
<dbReference type="InParanoid" id="A0A165ABV1"/>
<dbReference type="PANTHER" id="PTHR23502:SF21">
    <property type="entry name" value="DITYROSINE TRANSPORTER 1"/>
    <property type="match status" value="1"/>
</dbReference>
<dbReference type="EMBL" id="KV407463">
    <property type="protein sequence ID" value="KZF20228.1"/>
    <property type="molecule type" value="Genomic_DNA"/>
</dbReference>
<evidence type="ECO:0000256" key="1">
    <source>
        <dbReference type="ARBA" id="ARBA00004141"/>
    </source>
</evidence>
<dbReference type="Proteomes" id="UP000076632">
    <property type="component" value="Unassembled WGS sequence"/>
</dbReference>
<proteinExistence type="predicted"/>
<evidence type="ECO:0000313" key="8">
    <source>
        <dbReference type="Proteomes" id="UP000076632"/>
    </source>
</evidence>
<feature type="transmembrane region" description="Helical" evidence="5">
    <location>
        <begin position="364"/>
        <end position="384"/>
    </location>
</feature>
<dbReference type="STRING" id="1328760.A0A165ABV1"/>
<dbReference type="GO" id="GO:0005886">
    <property type="term" value="C:plasma membrane"/>
    <property type="evidence" value="ECO:0007669"/>
    <property type="project" value="TreeGrafter"/>
</dbReference>
<keyword evidence="8" id="KW-1185">Reference proteome</keyword>
<feature type="transmembrane region" description="Helical" evidence="5">
    <location>
        <begin position="390"/>
        <end position="412"/>
    </location>
</feature>
<dbReference type="GeneID" id="28895128"/>
<dbReference type="InterPro" id="IPR036259">
    <property type="entry name" value="MFS_trans_sf"/>
</dbReference>
<evidence type="ECO:0000313" key="7">
    <source>
        <dbReference type="EMBL" id="KZF20228.1"/>
    </source>
</evidence>
<feature type="transmembrane region" description="Helical" evidence="5">
    <location>
        <begin position="149"/>
        <end position="170"/>
    </location>
</feature>
<feature type="transmembrane region" description="Helical" evidence="5">
    <location>
        <begin position="119"/>
        <end position="143"/>
    </location>
</feature>
<dbReference type="PANTHER" id="PTHR23502">
    <property type="entry name" value="MAJOR FACILITATOR SUPERFAMILY"/>
    <property type="match status" value="1"/>
</dbReference>
<dbReference type="GO" id="GO:0030476">
    <property type="term" value="P:ascospore wall assembly"/>
    <property type="evidence" value="ECO:0007669"/>
    <property type="project" value="EnsemblFungi"/>
</dbReference>
<evidence type="ECO:0000256" key="5">
    <source>
        <dbReference type="SAM" id="Phobius"/>
    </source>
</evidence>
<evidence type="ECO:0000259" key="6">
    <source>
        <dbReference type="PROSITE" id="PS50850"/>
    </source>
</evidence>
<evidence type="ECO:0000256" key="2">
    <source>
        <dbReference type="ARBA" id="ARBA00022692"/>
    </source>
</evidence>
<feature type="transmembrane region" description="Helical" evidence="5">
    <location>
        <begin position="88"/>
        <end position="107"/>
    </location>
</feature>
<dbReference type="RefSeq" id="XP_018185783.1">
    <property type="nucleotide sequence ID" value="XM_018329991.1"/>
</dbReference>
<protein>
    <submittedName>
        <fullName evidence="7">MFS general substrate transporter</fullName>
    </submittedName>
</protein>
<dbReference type="OMA" id="FQAFGSC"/>
<dbReference type="FunCoup" id="A0A165ABV1">
    <property type="interactions" value="19"/>
</dbReference>
<gene>
    <name evidence="7" type="ORF">L228DRAFT_213541</name>
</gene>
<dbReference type="PROSITE" id="PS50850">
    <property type="entry name" value="MFS"/>
    <property type="match status" value="1"/>
</dbReference>
<dbReference type="Gene3D" id="1.20.1250.20">
    <property type="entry name" value="MFS general substrate transporter like domains"/>
    <property type="match status" value="1"/>
</dbReference>
<dbReference type="GO" id="GO:0005275">
    <property type="term" value="F:amine transmembrane transporter activity"/>
    <property type="evidence" value="ECO:0007669"/>
    <property type="project" value="EnsemblFungi"/>
</dbReference>
<feature type="transmembrane region" description="Helical" evidence="5">
    <location>
        <begin position="278"/>
        <end position="300"/>
    </location>
</feature>
<keyword evidence="2 5" id="KW-0812">Transmembrane</keyword>
<organism evidence="7 8">
    <name type="scientific">Xylona heveae (strain CBS 132557 / TC161)</name>
    <dbReference type="NCBI Taxonomy" id="1328760"/>
    <lineage>
        <taxon>Eukaryota</taxon>
        <taxon>Fungi</taxon>
        <taxon>Dikarya</taxon>
        <taxon>Ascomycota</taxon>
        <taxon>Pezizomycotina</taxon>
        <taxon>Xylonomycetes</taxon>
        <taxon>Xylonales</taxon>
        <taxon>Xylonaceae</taxon>
        <taxon>Xylona</taxon>
    </lineage>
</organism>
<name>A0A165ABV1_XYLHT</name>
<dbReference type="Pfam" id="PF07690">
    <property type="entry name" value="MFS_1"/>
    <property type="match status" value="2"/>
</dbReference>